<feature type="compositionally biased region" description="Low complexity" evidence="1">
    <location>
        <begin position="7"/>
        <end position="21"/>
    </location>
</feature>
<feature type="region of interest" description="Disordered" evidence="1">
    <location>
        <begin position="1"/>
        <end position="23"/>
    </location>
</feature>
<sequence>MKPRPHPAYTAPMPAAAAPTDRPLDPTRCPVCGQRNQCAVEAGRPAAECWCMQAPMDPAALAAIPPAAIGLACLCPQCAAGAQAASEGAAAAVPPI</sequence>
<dbReference type="Pfam" id="PF14375">
    <property type="entry name" value="Cys_rich_CWC"/>
    <property type="match status" value="1"/>
</dbReference>
<evidence type="ECO:0000313" key="2">
    <source>
        <dbReference type="EMBL" id="SFF17249.1"/>
    </source>
</evidence>
<dbReference type="AlphaFoldDB" id="A0A1I2GJP4"/>
<keyword evidence="3" id="KW-1185">Reference proteome</keyword>
<protein>
    <submittedName>
        <fullName evidence="2">Cysteine-rich CWC</fullName>
    </submittedName>
</protein>
<dbReference type="InterPro" id="IPR032720">
    <property type="entry name" value="Cys_rich_CWC"/>
</dbReference>
<evidence type="ECO:0000256" key="1">
    <source>
        <dbReference type="SAM" id="MobiDB-lite"/>
    </source>
</evidence>
<dbReference type="Proteomes" id="UP000199119">
    <property type="component" value="Unassembled WGS sequence"/>
</dbReference>
<accession>A0A1I2GJP4</accession>
<dbReference type="STRING" id="1177982.SAMN04489711_11557"/>
<organism evidence="2 3">
    <name type="scientific">Paracidovorax wautersii</name>
    <dbReference type="NCBI Taxonomy" id="1177982"/>
    <lineage>
        <taxon>Bacteria</taxon>
        <taxon>Pseudomonadati</taxon>
        <taxon>Pseudomonadota</taxon>
        <taxon>Betaproteobacteria</taxon>
        <taxon>Burkholderiales</taxon>
        <taxon>Comamonadaceae</taxon>
        <taxon>Paracidovorax</taxon>
    </lineage>
</organism>
<gene>
    <name evidence="2" type="ORF">SAMN04489711_11557</name>
</gene>
<dbReference type="EMBL" id="FONX01000015">
    <property type="protein sequence ID" value="SFF17249.1"/>
    <property type="molecule type" value="Genomic_DNA"/>
</dbReference>
<proteinExistence type="predicted"/>
<reference evidence="3" key="1">
    <citation type="submission" date="2016-10" db="EMBL/GenBank/DDBJ databases">
        <authorList>
            <person name="Varghese N."/>
            <person name="Submissions S."/>
        </authorList>
    </citation>
    <scope>NUCLEOTIDE SEQUENCE [LARGE SCALE GENOMIC DNA]</scope>
    <source>
        <strain evidence="3">DSM 27981</strain>
    </source>
</reference>
<evidence type="ECO:0000313" key="3">
    <source>
        <dbReference type="Proteomes" id="UP000199119"/>
    </source>
</evidence>
<name>A0A1I2GJP4_9BURK</name>